<feature type="chain" id="PRO_5014914584" description="Cytochrome c domain-containing protein" evidence="1">
    <location>
        <begin position="26"/>
        <end position="540"/>
    </location>
</feature>
<dbReference type="AlphaFoldDB" id="A0A2L0F5R7"/>
<gene>
    <name evidence="2" type="ORF">SOCE26_082880</name>
</gene>
<reference evidence="2 3" key="1">
    <citation type="submission" date="2015-09" db="EMBL/GenBank/DDBJ databases">
        <title>Sorangium comparison.</title>
        <authorList>
            <person name="Zaburannyi N."/>
            <person name="Bunk B."/>
            <person name="Overmann J."/>
            <person name="Mueller R."/>
        </authorList>
    </citation>
    <scope>NUCLEOTIDE SEQUENCE [LARGE SCALE GENOMIC DNA]</scope>
    <source>
        <strain evidence="2 3">So ce26</strain>
    </source>
</reference>
<dbReference type="RefSeq" id="WP_104984910.1">
    <property type="nucleotide sequence ID" value="NZ_CP012673.1"/>
</dbReference>
<keyword evidence="1" id="KW-0732">Signal</keyword>
<sequence>MSLRYLSTSPFIAAVMCVAASASLAACGDASAPGELAGGGAEELAAEGGQALSVPLDIDTQRSLILTKATDPLAVSRFPLQFVLDQLIMRAGTGDQQTALDLYQRWWDYFNRSDGAAQFTDVPHCSDQTHSEGWFTLNGYRIQCPRREGRLATSDPFDPSSPDFMEPLAVVNRFDLAPQDGSHCGEYRIVYGKKSAGQADRNLIIFEAQLPNPHPECGVAACLPVAEFWARLPTLSAAERAQELETFFTVGLLDAGFGPVLHPDNYADAVHGPAGRPGTGQIRTNQFMGNPGAPTQVQPGQDWGLREFKLVKAADGPNGQPRLHVKPVPVEENPFADLFGVNFDPSDPRKASFMDDFLESVDKLTTFSSNINDIQLKGSTQALYNAGESLVRSDNDYALQLEPPFNFPWNFELRDRIQAELVRLGRDTLFSPWDVAARATTQSCAGCHQLSDGQPLGNGVTWPRKEPEKPVDEQEFRFVHVREDGELSQALTHSFLPHRDGVLKAFLAAHTGGNTCSPPAAAFAVDSDEPVPTLGGSTTH</sequence>
<dbReference type="OrthoDB" id="8115254at2"/>
<evidence type="ECO:0000313" key="3">
    <source>
        <dbReference type="Proteomes" id="UP000238348"/>
    </source>
</evidence>
<evidence type="ECO:0000256" key="1">
    <source>
        <dbReference type="SAM" id="SignalP"/>
    </source>
</evidence>
<accession>A0A2L0F5R7</accession>
<protein>
    <recommendedName>
        <fullName evidence="4">Cytochrome c domain-containing protein</fullName>
    </recommendedName>
</protein>
<dbReference type="EMBL" id="CP012673">
    <property type="protein sequence ID" value="AUX46779.1"/>
    <property type="molecule type" value="Genomic_DNA"/>
</dbReference>
<feature type="signal peptide" evidence="1">
    <location>
        <begin position="1"/>
        <end position="25"/>
    </location>
</feature>
<name>A0A2L0F5R7_SORCE</name>
<evidence type="ECO:0000313" key="2">
    <source>
        <dbReference type="EMBL" id="AUX46779.1"/>
    </source>
</evidence>
<evidence type="ECO:0008006" key="4">
    <source>
        <dbReference type="Google" id="ProtNLM"/>
    </source>
</evidence>
<proteinExistence type="predicted"/>
<dbReference type="Proteomes" id="UP000238348">
    <property type="component" value="Chromosome"/>
</dbReference>
<dbReference type="PROSITE" id="PS51257">
    <property type="entry name" value="PROKAR_LIPOPROTEIN"/>
    <property type="match status" value="1"/>
</dbReference>
<organism evidence="2 3">
    <name type="scientific">Sorangium cellulosum</name>
    <name type="common">Polyangium cellulosum</name>
    <dbReference type="NCBI Taxonomy" id="56"/>
    <lineage>
        <taxon>Bacteria</taxon>
        <taxon>Pseudomonadati</taxon>
        <taxon>Myxococcota</taxon>
        <taxon>Polyangia</taxon>
        <taxon>Polyangiales</taxon>
        <taxon>Polyangiaceae</taxon>
        <taxon>Sorangium</taxon>
    </lineage>
</organism>